<dbReference type="STRING" id="1908205.BKG60_18505"/>
<reference evidence="1 2" key="1">
    <citation type="submission" date="2016-10" db="EMBL/GenBank/DDBJ databases">
        <title>Evaluation of Human, Animal and Environmental Mycobacterium chelonae Isolates by Core Genome Phylogenomic Analysis, Targeted Gene Comparison, and Anti-microbial Susceptibility Patterns: A Tale of Mistaken Identities.</title>
        <authorList>
            <person name="Fogelson S.B."/>
            <person name="Camus A.C."/>
            <person name="Lorenz W."/>
            <person name="Vasireddy R."/>
            <person name="Vasireddy S."/>
            <person name="Smith T."/>
            <person name="Brown-Elliott B.A."/>
            <person name="Wallace R.J.Jr."/>
            <person name="Hasan N.A."/>
            <person name="Reischl U."/>
            <person name="Sanchez S."/>
        </authorList>
    </citation>
    <scope>NUCLEOTIDE SEQUENCE [LARGE SCALE GENOMIC DNA]</scope>
    <source>
        <strain evidence="1 2">24999</strain>
    </source>
</reference>
<sequence length="72" mass="7823">MTTRDATDAPLPAVDFDGNVSSVVKWIEDDGLGWFLAVCRDGATRQVSTDELIGFGVDPSRNVNPMRPNTAR</sequence>
<dbReference type="EMBL" id="MLHV01000016">
    <property type="protein sequence ID" value="OHT97106.1"/>
    <property type="molecule type" value="Genomic_DNA"/>
</dbReference>
<dbReference type="RefSeq" id="WP_070945681.1">
    <property type="nucleotide sequence ID" value="NZ_MLCL01000073.1"/>
</dbReference>
<dbReference type="AlphaFoldDB" id="A0A1S1K123"/>
<evidence type="ECO:0000313" key="1">
    <source>
        <dbReference type="EMBL" id="OHT97106.1"/>
    </source>
</evidence>
<accession>A0A1Q9W8E3</accession>
<evidence type="ECO:0000313" key="2">
    <source>
        <dbReference type="Proteomes" id="UP000179636"/>
    </source>
</evidence>
<accession>A0A1S1K123</accession>
<keyword evidence="2" id="KW-1185">Reference proteome</keyword>
<protein>
    <submittedName>
        <fullName evidence="1">Uncharacterized protein</fullName>
    </submittedName>
</protein>
<proteinExistence type="predicted"/>
<gene>
    <name evidence="1" type="ORF">BKG61_17595</name>
</gene>
<comment type="caution">
    <text evidence="1">The sequence shown here is derived from an EMBL/GenBank/DDBJ whole genome shotgun (WGS) entry which is preliminary data.</text>
</comment>
<dbReference type="OrthoDB" id="9859202at2"/>
<organism evidence="1 2">
    <name type="scientific">Mycobacterium syngnathidarum</name>
    <dbReference type="NCBI Taxonomy" id="1908205"/>
    <lineage>
        <taxon>Bacteria</taxon>
        <taxon>Bacillati</taxon>
        <taxon>Actinomycetota</taxon>
        <taxon>Actinomycetes</taxon>
        <taxon>Mycobacteriales</taxon>
        <taxon>Mycobacteriaceae</taxon>
        <taxon>Mycobacterium</taxon>
    </lineage>
</organism>
<name>A0A1S1K123_9MYCO</name>
<dbReference type="Proteomes" id="UP000179636">
    <property type="component" value="Unassembled WGS sequence"/>
</dbReference>